<evidence type="ECO:0000256" key="9">
    <source>
        <dbReference type="ARBA" id="ARBA00022723"/>
    </source>
</evidence>
<dbReference type="GO" id="GO:0000287">
    <property type="term" value="F:magnesium ion binding"/>
    <property type="evidence" value="ECO:0007669"/>
    <property type="project" value="TreeGrafter"/>
</dbReference>
<keyword evidence="7 15" id="KW-0328">Glycosyltransferase</keyword>
<dbReference type="GO" id="GO:0006166">
    <property type="term" value="P:purine ribonucleoside salvage"/>
    <property type="evidence" value="ECO:0007669"/>
    <property type="project" value="UniProtKB-KW"/>
</dbReference>
<comment type="pathway">
    <text evidence="3 15">Purine metabolism; IMP biosynthesis via salvage pathway; IMP from hypoxanthine: step 1/1.</text>
</comment>
<dbReference type="UniPathway" id="UPA00591">
    <property type="reaction ID" value="UER00648"/>
</dbReference>
<evidence type="ECO:0000259" key="16">
    <source>
        <dbReference type="Pfam" id="PF00156"/>
    </source>
</evidence>
<gene>
    <name evidence="17" type="ORF">BGO89_01020</name>
</gene>
<evidence type="ECO:0000256" key="14">
    <source>
        <dbReference type="ARBA" id="ARBA00049402"/>
    </source>
</evidence>
<dbReference type="PANTHER" id="PTHR43340">
    <property type="entry name" value="HYPOXANTHINE-GUANINE PHOSPHORIBOSYLTRANSFERASE"/>
    <property type="match status" value="1"/>
</dbReference>
<dbReference type="GO" id="GO:0005829">
    <property type="term" value="C:cytosol"/>
    <property type="evidence" value="ECO:0007669"/>
    <property type="project" value="TreeGrafter"/>
</dbReference>
<evidence type="ECO:0000256" key="5">
    <source>
        <dbReference type="ARBA" id="ARBA00011895"/>
    </source>
</evidence>
<dbReference type="InterPro" id="IPR005904">
    <property type="entry name" value="Hxn_phspho_trans"/>
</dbReference>
<comment type="subcellular location">
    <subcellularLocation>
        <location evidence="2 15">Cytoplasm</location>
    </subcellularLocation>
</comment>
<reference evidence="17 18" key="1">
    <citation type="submission" date="2016-09" db="EMBL/GenBank/DDBJ databases">
        <title>Genome-resolved meta-omics ties microbial dynamics to process performance in biotechnology for thiocyanate degradation.</title>
        <authorList>
            <person name="Kantor R.S."/>
            <person name="Huddy R.J."/>
            <person name="Iyer R."/>
            <person name="Thomas B.C."/>
            <person name="Brown C.T."/>
            <person name="Anantharaman K."/>
            <person name="Tringe S."/>
            <person name="Hettich R.L."/>
            <person name="Harrison S.T."/>
            <person name="Banfield J.F."/>
        </authorList>
    </citation>
    <scope>NUCLEOTIDE SEQUENCE [LARGE SCALE GENOMIC DNA]</scope>
    <source>
        <strain evidence="17">59-99</strain>
    </source>
</reference>
<protein>
    <recommendedName>
        <fullName evidence="5 15">Hypoxanthine phosphoribosyltransferase</fullName>
        <ecNumber evidence="5 15">2.4.2.8</ecNumber>
    </recommendedName>
</protein>
<evidence type="ECO:0000313" key="18">
    <source>
        <dbReference type="Proteomes" id="UP000184233"/>
    </source>
</evidence>
<dbReference type="Pfam" id="PF00156">
    <property type="entry name" value="Pribosyltran"/>
    <property type="match status" value="1"/>
</dbReference>
<keyword evidence="12 15" id="KW-0460">Magnesium</keyword>
<dbReference type="GO" id="GO:0006178">
    <property type="term" value="P:guanine salvage"/>
    <property type="evidence" value="ECO:0007669"/>
    <property type="project" value="TreeGrafter"/>
</dbReference>
<dbReference type="InterPro" id="IPR050408">
    <property type="entry name" value="HGPRT"/>
</dbReference>
<keyword evidence="10 15" id="KW-0660">Purine salvage</keyword>
<dbReference type="Proteomes" id="UP000184233">
    <property type="component" value="Unassembled WGS sequence"/>
</dbReference>
<keyword evidence="8 15" id="KW-0808">Transferase</keyword>
<evidence type="ECO:0000256" key="13">
    <source>
        <dbReference type="ARBA" id="ARBA00048811"/>
    </source>
</evidence>
<keyword evidence="9 15" id="KW-0479">Metal-binding</keyword>
<dbReference type="CDD" id="cd06223">
    <property type="entry name" value="PRTases_typeI"/>
    <property type="match status" value="1"/>
</dbReference>
<dbReference type="GO" id="GO:0052657">
    <property type="term" value="F:guanine phosphoribosyltransferase activity"/>
    <property type="evidence" value="ECO:0007669"/>
    <property type="project" value="RHEA"/>
</dbReference>
<evidence type="ECO:0000256" key="12">
    <source>
        <dbReference type="ARBA" id="ARBA00022842"/>
    </source>
</evidence>
<dbReference type="GO" id="GO:0032263">
    <property type="term" value="P:GMP salvage"/>
    <property type="evidence" value="ECO:0007669"/>
    <property type="project" value="TreeGrafter"/>
</dbReference>
<sequence length="189" mass="20905">MTEQTIRVHDRTFRPYIHKHEIDELVGAIAGRINSAYAGKELTVLVILKGAMIFASDLVRRLRIPCVIEVLRASSYGPAMRSSGTLNVESVLPEIENRHVLIVEDIIDSGTTIVELIKHISGLNPASVTIAALLSKPDSHKEKLVIDYVGREIAPDFVVGYGMDYAGYGRELDAIWVVSEDYSSDDPRT</sequence>
<evidence type="ECO:0000256" key="10">
    <source>
        <dbReference type="ARBA" id="ARBA00022726"/>
    </source>
</evidence>
<dbReference type="EC" id="2.4.2.8" evidence="5 15"/>
<keyword evidence="11 15" id="KW-0547">Nucleotide-binding</keyword>
<proteinExistence type="inferred from homology"/>
<dbReference type="InterPro" id="IPR000836">
    <property type="entry name" value="PRTase_dom"/>
</dbReference>
<evidence type="ECO:0000256" key="15">
    <source>
        <dbReference type="RuleBase" id="RU364099"/>
    </source>
</evidence>
<feature type="domain" description="Phosphoribosyltransferase" evidence="16">
    <location>
        <begin position="21"/>
        <end position="165"/>
    </location>
</feature>
<dbReference type="GO" id="GO:0004422">
    <property type="term" value="F:hypoxanthine phosphoribosyltransferase activity"/>
    <property type="evidence" value="ECO:0007669"/>
    <property type="project" value="InterPro"/>
</dbReference>
<dbReference type="GO" id="GO:0000166">
    <property type="term" value="F:nucleotide binding"/>
    <property type="evidence" value="ECO:0007669"/>
    <property type="project" value="UniProtKB-KW"/>
</dbReference>
<comment type="caution">
    <text evidence="17">The sequence shown here is derived from an EMBL/GenBank/DDBJ whole genome shotgun (WGS) entry which is preliminary data.</text>
</comment>
<name>A0A1M3L6L2_9BACT</name>
<evidence type="ECO:0000256" key="4">
    <source>
        <dbReference type="ARBA" id="ARBA00008391"/>
    </source>
</evidence>
<comment type="similarity">
    <text evidence="4 15">Belongs to the purine/pyrimidine phosphoribosyltransferase family.</text>
</comment>
<evidence type="ECO:0000256" key="1">
    <source>
        <dbReference type="ARBA" id="ARBA00001946"/>
    </source>
</evidence>
<comment type="catalytic activity">
    <reaction evidence="14">
        <text>IMP + diphosphate = hypoxanthine + 5-phospho-alpha-D-ribose 1-diphosphate</text>
        <dbReference type="Rhea" id="RHEA:17973"/>
        <dbReference type="ChEBI" id="CHEBI:17368"/>
        <dbReference type="ChEBI" id="CHEBI:33019"/>
        <dbReference type="ChEBI" id="CHEBI:58017"/>
        <dbReference type="ChEBI" id="CHEBI:58053"/>
        <dbReference type="EC" id="2.4.2.8"/>
    </reaction>
    <physiologicalReaction direction="right-to-left" evidence="14">
        <dbReference type="Rhea" id="RHEA:17975"/>
    </physiologicalReaction>
</comment>
<evidence type="ECO:0000313" key="17">
    <source>
        <dbReference type="EMBL" id="OJX61200.1"/>
    </source>
</evidence>
<dbReference type="Gene3D" id="3.40.50.2020">
    <property type="match status" value="1"/>
</dbReference>
<organism evidence="17 18">
    <name type="scientific">Candidatus Kapaibacterium thiocyanatum</name>
    <dbReference type="NCBI Taxonomy" id="1895771"/>
    <lineage>
        <taxon>Bacteria</taxon>
        <taxon>Pseudomonadati</taxon>
        <taxon>Candidatus Kapaibacteriota</taxon>
        <taxon>Candidatus Kapaibacteriia</taxon>
        <taxon>Candidatus Kapaibacteriales</taxon>
        <taxon>Candidatus Kapaibacteriaceae</taxon>
        <taxon>Candidatus Kapaibacterium</taxon>
    </lineage>
</organism>
<comment type="cofactor">
    <cofactor evidence="1 15">
        <name>Mg(2+)</name>
        <dbReference type="ChEBI" id="CHEBI:18420"/>
    </cofactor>
</comment>
<evidence type="ECO:0000256" key="7">
    <source>
        <dbReference type="ARBA" id="ARBA00022676"/>
    </source>
</evidence>
<dbReference type="GO" id="GO:0046100">
    <property type="term" value="P:hypoxanthine metabolic process"/>
    <property type="evidence" value="ECO:0007669"/>
    <property type="project" value="TreeGrafter"/>
</dbReference>
<dbReference type="InterPro" id="IPR029057">
    <property type="entry name" value="PRTase-like"/>
</dbReference>
<keyword evidence="6 15" id="KW-0963">Cytoplasm</keyword>
<dbReference type="GO" id="GO:0032264">
    <property type="term" value="P:IMP salvage"/>
    <property type="evidence" value="ECO:0007669"/>
    <property type="project" value="UniProtKB-UniPathway"/>
</dbReference>
<dbReference type="SUPFAM" id="SSF53271">
    <property type="entry name" value="PRTase-like"/>
    <property type="match status" value="1"/>
</dbReference>
<dbReference type="AlphaFoldDB" id="A0A1M3L6L2"/>
<evidence type="ECO:0000256" key="3">
    <source>
        <dbReference type="ARBA" id="ARBA00004669"/>
    </source>
</evidence>
<evidence type="ECO:0000256" key="11">
    <source>
        <dbReference type="ARBA" id="ARBA00022741"/>
    </source>
</evidence>
<dbReference type="STRING" id="1895771.BGO89_01020"/>
<evidence type="ECO:0000256" key="8">
    <source>
        <dbReference type="ARBA" id="ARBA00022679"/>
    </source>
</evidence>
<dbReference type="EMBL" id="MKVH01000002">
    <property type="protein sequence ID" value="OJX61200.1"/>
    <property type="molecule type" value="Genomic_DNA"/>
</dbReference>
<comment type="catalytic activity">
    <reaction evidence="13">
        <text>GMP + diphosphate = guanine + 5-phospho-alpha-D-ribose 1-diphosphate</text>
        <dbReference type="Rhea" id="RHEA:25424"/>
        <dbReference type="ChEBI" id="CHEBI:16235"/>
        <dbReference type="ChEBI" id="CHEBI:33019"/>
        <dbReference type="ChEBI" id="CHEBI:58017"/>
        <dbReference type="ChEBI" id="CHEBI:58115"/>
        <dbReference type="EC" id="2.4.2.8"/>
    </reaction>
    <physiologicalReaction direction="right-to-left" evidence="13">
        <dbReference type="Rhea" id="RHEA:25426"/>
    </physiologicalReaction>
</comment>
<dbReference type="NCBIfam" id="TIGR01203">
    <property type="entry name" value="HGPRTase"/>
    <property type="match status" value="1"/>
</dbReference>
<evidence type="ECO:0000256" key="2">
    <source>
        <dbReference type="ARBA" id="ARBA00004496"/>
    </source>
</evidence>
<accession>A0A1M3L6L2</accession>
<dbReference type="PANTHER" id="PTHR43340:SF1">
    <property type="entry name" value="HYPOXANTHINE PHOSPHORIBOSYLTRANSFERASE"/>
    <property type="match status" value="1"/>
</dbReference>
<evidence type="ECO:0000256" key="6">
    <source>
        <dbReference type="ARBA" id="ARBA00022490"/>
    </source>
</evidence>